<sequence>MLITKKLNTWEIVLDGETLFVEKDSERLTHDEMVELAAELHILYQYVHINHCFITYRHSVNLEDEDEHTRSNWHVLIAGLHSSLALMPILLIPF</sequence>
<gene>
    <name evidence="2" type="ORF">C4A77_18520</name>
    <name evidence="1" type="ORF">O0554_19345</name>
</gene>
<comment type="caution">
    <text evidence="1">The sequence shown here is derived from an EMBL/GenBank/DDBJ whole genome shotgun (WGS) entry which is preliminary data.</text>
</comment>
<organism evidence="1 4">
    <name type="scientific">Brevibacillus laterosporus</name>
    <name type="common">Bacillus laterosporus</name>
    <dbReference type="NCBI Taxonomy" id="1465"/>
    <lineage>
        <taxon>Bacteria</taxon>
        <taxon>Bacillati</taxon>
        <taxon>Bacillota</taxon>
        <taxon>Bacilli</taxon>
        <taxon>Bacillales</taxon>
        <taxon>Paenibacillaceae</taxon>
        <taxon>Brevibacillus</taxon>
    </lineage>
</organism>
<accession>A0AAP3DIU0</accession>
<dbReference type="Proteomes" id="UP001077662">
    <property type="component" value="Unassembled WGS sequence"/>
</dbReference>
<protein>
    <submittedName>
        <fullName evidence="1">Uncharacterized protein</fullName>
    </submittedName>
</protein>
<dbReference type="RefSeq" id="WP_104032859.1">
    <property type="nucleotide sequence ID" value="NZ_CP032410.1"/>
</dbReference>
<reference evidence="2 3" key="1">
    <citation type="submission" date="2018-02" db="EMBL/GenBank/DDBJ databases">
        <title>Comparative analysis of genomes of three Brevibacillus laterosporus strains producers of potent antimicrobials isolated from silage.</title>
        <authorList>
            <person name="Kojic M."/>
            <person name="Miljkovic M."/>
            <person name="Studholme D."/>
            <person name="Filipic B."/>
        </authorList>
    </citation>
    <scope>NUCLEOTIDE SEQUENCE [LARGE SCALE GENOMIC DNA]</scope>
    <source>
        <strain evidence="2 3">BGSP11</strain>
    </source>
</reference>
<reference evidence="1" key="2">
    <citation type="submission" date="2022-09" db="EMBL/GenBank/DDBJ databases">
        <title>Genome analysis and characterization of larvicidal activity of Brevibacillus strains.</title>
        <authorList>
            <person name="Patrusheva E.V."/>
            <person name="Izotova A.O."/>
            <person name="Toshchakov S.V."/>
            <person name="Sineoky S.P."/>
        </authorList>
    </citation>
    <scope>NUCLEOTIDE SEQUENCE</scope>
    <source>
        <strain evidence="1">VKPM_B-13247</strain>
    </source>
</reference>
<dbReference type="EMBL" id="JAPTNE010000029">
    <property type="protein sequence ID" value="MCZ0809031.1"/>
    <property type="molecule type" value="Genomic_DNA"/>
</dbReference>
<dbReference type="Proteomes" id="UP000239759">
    <property type="component" value="Unassembled WGS sequence"/>
</dbReference>
<evidence type="ECO:0000313" key="2">
    <source>
        <dbReference type="EMBL" id="PPA93357.1"/>
    </source>
</evidence>
<dbReference type="AlphaFoldDB" id="A0AAP3DIU0"/>
<name>A0AAP3DIU0_BRELA</name>
<evidence type="ECO:0000313" key="3">
    <source>
        <dbReference type="Proteomes" id="UP000239759"/>
    </source>
</evidence>
<dbReference type="EMBL" id="PRKQ01000026">
    <property type="protein sequence ID" value="PPA93357.1"/>
    <property type="molecule type" value="Genomic_DNA"/>
</dbReference>
<proteinExistence type="predicted"/>
<evidence type="ECO:0000313" key="1">
    <source>
        <dbReference type="EMBL" id="MCZ0809031.1"/>
    </source>
</evidence>
<evidence type="ECO:0000313" key="4">
    <source>
        <dbReference type="Proteomes" id="UP001077662"/>
    </source>
</evidence>